<evidence type="ECO:0000256" key="2">
    <source>
        <dbReference type="ARBA" id="ARBA00007783"/>
    </source>
</evidence>
<comment type="subcellular location">
    <subcellularLocation>
        <location evidence="9">Cell inner membrane</location>
        <topology evidence="9">Multi-pass membrane protein</topology>
    </subcellularLocation>
    <subcellularLocation>
        <location evidence="1">Cell membrane</location>
        <topology evidence="1">Multi-pass membrane protein</topology>
    </subcellularLocation>
</comment>
<keyword evidence="4 9" id="KW-1003">Cell membrane</keyword>
<dbReference type="Pfam" id="PF01061">
    <property type="entry name" value="ABC2_membrane"/>
    <property type="match status" value="1"/>
</dbReference>
<keyword evidence="5 9" id="KW-0812">Transmembrane</keyword>
<dbReference type="GO" id="GO:0140359">
    <property type="term" value="F:ABC-type transporter activity"/>
    <property type="evidence" value="ECO:0007669"/>
    <property type="project" value="InterPro"/>
</dbReference>
<feature type="domain" description="ABC transmembrane type-2" evidence="10">
    <location>
        <begin position="34"/>
        <end position="252"/>
    </location>
</feature>
<dbReference type="GO" id="GO:0005886">
    <property type="term" value="C:plasma membrane"/>
    <property type="evidence" value="ECO:0007669"/>
    <property type="project" value="UniProtKB-SubCell"/>
</dbReference>
<dbReference type="EMBL" id="QQNH01000024">
    <property type="protein sequence ID" value="RDE08062.1"/>
    <property type="molecule type" value="Genomic_DNA"/>
</dbReference>
<keyword evidence="12" id="KW-1185">Reference proteome</keyword>
<evidence type="ECO:0000256" key="3">
    <source>
        <dbReference type="ARBA" id="ARBA00022448"/>
    </source>
</evidence>
<feature type="transmembrane region" description="Helical" evidence="9">
    <location>
        <begin position="34"/>
        <end position="53"/>
    </location>
</feature>
<keyword evidence="7" id="KW-0762">Sugar transport</keyword>
<evidence type="ECO:0000256" key="7">
    <source>
        <dbReference type="ARBA" id="ARBA00023047"/>
    </source>
</evidence>
<dbReference type="AlphaFoldDB" id="A0A369W478"/>
<evidence type="ECO:0000313" key="11">
    <source>
        <dbReference type="EMBL" id="RDE08062.1"/>
    </source>
</evidence>
<evidence type="ECO:0000256" key="4">
    <source>
        <dbReference type="ARBA" id="ARBA00022475"/>
    </source>
</evidence>
<name>A0A369W478_9HYPH</name>
<dbReference type="GO" id="GO:0015920">
    <property type="term" value="P:lipopolysaccharide transport"/>
    <property type="evidence" value="ECO:0007669"/>
    <property type="project" value="TreeGrafter"/>
</dbReference>
<keyword evidence="6 9" id="KW-1133">Transmembrane helix</keyword>
<feature type="transmembrane region" description="Helical" evidence="9">
    <location>
        <begin position="229"/>
        <end position="249"/>
    </location>
</feature>
<feature type="transmembrane region" description="Helical" evidence="9">
    <location>
        <begin position="116"/>
        <end position="133"/>
    </location>
</feature>
<evidence type="ECO:0000259" key="10">
    <source>
        <dbReference type="PROSITE" id="PS51012"/>
    </source>
</evidence>
<feature type="transmembrane region" description="Helical" evidence="9">
    <location>
        <begin position="65"/>
        <end position="83"/>
    </location>
</feature>
<dbReference type="PANTHER" id="PTHR30413:SF10">
    <property type="entry name" value="CAPSULE POLYSACCHARIDE EXPORT INNER-MEMBRANE PROTEIN CTRC"/>
    <property type="match status" value="1"/>
</dbReference>
<comment type="caution">
    <text evidence="11">The sequence shown here is derived from an EMBL/GenBank/DDBJ whole genome shotgun (WGS) entry which is preliminary data.</text>
</comment>
<proteinExistence type="inferred from homology"/>
<comment type="similarity">
    <text evidence="2 9">Belongs to the ABC-2 integral membrane protein family.</text>
</comment>
<dbReference type="PROSITE" id="PS51012">
    <property type="entry name" value="ABC_TM2"/>
    <property type="match status" value="1"/>
</dbReference>
<keyword evidence="3 9" id="KW-0813">Transport</keyword>
<evidence type="ECO:0000256" key="8">
    <source>
        <dbReference type="ARBA" id="ARBA00023136"/>
    </source>
</evidence>
<dbReference type="GO" id="GO:0015774">
    <property type="term" value="P:polysaccharide transport"/>
    <property type="evidence" value="ECO:0007669"/>
    <property type="project" value="UniProtKB-KW"/>
</dbReference>
<feature type="transmembrane region" description="Helical" evidence="9">
    <location>
        <begin position="139"/>
        <end position="163"/>
    </location>
</feature>
<keyword evidence="7" id="KW-0625">Polysaccharide transport</keyword>
<dbReference type="InterPro" id="IPR047817">
    <property type="entry name" value="ABC2_TM_bact-type"/>
</dbReference>
<evidence type="ECO:0000256" key="1">
    <source>
        <dbReference type="ARBA" id="ARBA00004651"/>
    </source>
</evidence>
<evidence type="ECO:0000256" key="5">
    <source>
        <dbReference type="ARBA" id="ARBA00022692"/>
    </source>
</evidence>
<protein>
    <recommendedName>
        <fullName evidence="9">Transport permease protein</fullName>
    </recommendedName>
</protein>
<gene>
    <name evidence="11" type="ORF">DVH29_13305</name>
</gene>
<dbReference type="Proteomes" id="UP000253759">
    <property type="component" value="Unassembled WGS sequence"/>
</dbReference>
<keyword evidence="8 9" id="KW-0472">Membrane</keyword>
<organism evidence="11 12">
    <name type="scientific">Pelagibacterium lacus</name>
    <dbReference type="NCBI Taxonomy" id="2282655"/>
    <lineage>
        <taxon>Bacteria</taxon>
        <taxon>Pseudomonadati</taxon>
        <taxon>Pseudomonadota</taxon>
        <taxon>Alphaproteobacteria</taxon>
        <taxon>Hyphomicrobiales</taxon>
        <taxon>Devosiaceae</taxon>
        <taxon>Pelagibacterium</taxon>
    </lineage>
</organism>
<dbReference type="PANTHER" id="PTHR30413">
    <property type="entry name" value="INNER MEMBRANE TRANSPORT PERMEASE"/>
    <property type="match status" value="1"/>
</dbReference>
<dbReference type="InterPro" id="IPR013525">
    <property type="entry name" value="ABC2_TM"/>
</dbReference>
<evidence type="ECO:0000256" key="9">
    <source>
        <dbReference type="RuleBase" id="RU361157"/>
    </source>
</evidence>
<feature type="transmembrane region" description="Helical" evidence="9">
    <location>
        <begin position="175"/>
        <end position="194"/>
    </location>
</feature>
<evidence type="ECO:0000256" key="6">
    <source>
        <dbReference type="ARBA" id="ARBA00022989"/>
    </source>
</evidence>
<dbReference type="OrthoDB" id="9796017at2"/>
<accession>A0A369W478</accession>
<sequence>MRFFQACRRVLSLGVRFLHISYLEARAEHQSTRIGVLWIPLQTLIFTAMLALVFRHAETYTPAQFFLYVLSGYVMWQFIQSTVNNSVDIIQKKLEFAIHNNLDLAGIFIKLLIDRLFEFLINLAVLVVAVLILGPPSGWQGVVLFPVLLATMMLTSLAVSYLVNIVTIYVPDFASLIRTATRFVFFASPIFWAAGEQTDVRRFLAQYNPVAHYLSVMRQVFGVEPVSPLSWMVCLALSALLVLVAALVFRGTQSFVRNLK</sequence>
<reference evidence="12" key="1">
    <citation type="submission" date="2018-07" db="EMBL/GenBank/DDBJ databases">
        <authorList>
            <person name="Liu B.-T."/>
            <person name="Du Z."/>
        </authorList>
    </citation>
    <scope>NUCLEOTIDE SEQUENCE [LARGE SCALE GENOMIC DNA]</scope>
    <source>
        <strain evidence="12">XYN52</strain>
    </source>
</reference>
<evidence type="ECO:0000313" key="12">
    <source>
        <dbReference type="Proteomes" id="UP000253759"/>
    </source>
</evidence>
<dbReference type="RefSeq" id="WP_114646681.1">
    <property type="nucleotide sequence ID" value="NZ_QQNH01000024.1"/>
</dbReference>